<name>A0A1U9NGD1_9BACT</name>
<evidence type="ECO:0000313" key="2">
    <source>
        <dbReference type="EMBL" id="AQT66989.1"/>
    </source>
</evidence>
<dbReference type="EMBL" id="CP019791">
    <property type="protein sequence ID" value="AQT66989.1"/>
    <property type="molecule type" value="Genomic_DNA"/>
</dbReference>
<keyword evidence="1" id="KW-0472">Membrane</keyword>
<dbReference type="KEGG" id="alus:STSP2_00127"/>
<organism evidence="2 3">
    <name type="scientific">Anaerohalosphaera lusitana</name>
    <dbReference type="NCBI Taxonomy" id="1936003"/>
    <lineage>
        <taxon>Bacteria</taxon>
        <taxon>Pseudomonadati</taxon>
        <taxon>Planctomycetota</taxon>
        <taxon>Phycisphaerae</taxon>
        <taxon>Sedimentisphaerales</taxon>
        <taxon>Anaerohalosphaeraceae</taxon>
        <taxon>Anaerohalosphaera</taxon>
    </lineage>
</organism>
<dbReference type="Proteomes" id="UP000189674">
    <property type="component" value="Chromosome"/>
</dbReference>
<gene>
    <name evidence="2" type="ORF">STSP2_00127</name>
</gene>
<dbReference type="RefSeq" id="WP_146658875.1">
    <property type="nucleotide sequence ID" value="NZ_CP019791.1"/>
</dbReference>
<protein>
    <submittedName>
        <fullName evidence="2">Uncharacterized protein</fullName>
    </submittedName>
</protein>
<feature type="transmembrane region" description="Helical" evidence="1">
    <location>
        <begin position="156"/>
        <end position="176"/>
    </location>
</feature>
<feature type="transmembrane region" description="Helical" evidence="1">
    <location>
        <begin position="104"/>
        <end position="125"/>
    </location>
</feature>
<feature type="transmembrane region" description="Helical" evidence="1">
    <location>
        <begin position="131"/>
        <end position="149"/>
    </location>
</feature>
<reference evidence="3" key="1">
    <citation type="submission" date="2017-02" db="EMBL/GenBank/DDBJ databases">
        <title>Comparative genomics and description of representatives of a novel lineage of planctomycetes thriving in anoxic sediments.</title>
        <authorList>
            <person name="Spring S."/>
            <person name="Bunk B."/>
            <person name="Sproer C."/>
        </authorList>
    </citation>
    <scope>NUCLEOTIDE SEQUENCE [LARGE SCALE GENOMIC DNA]</scope>
    <source>
        <strain evidence="3">ST-NAGAB-D1</strain>
    </source>
</reference>
<feature type="transmembrane region" description="Helical" evidence="1">
    <location>
        <begin position="188"/>
        <end position="208"/>
    </location>
</feature>
<evidence type="ECO:0000313" key="3">
    <source>
        <dbReference type="Proteomes" id="UP000189674"/>
    </source>
</evidence>
<dbReference type="AlphaFoldDB" id="A0A1U9NGD1"/>
<accession>A0A1U9NGD1</accession>
<dbReference type="STRING" id="1936003.STSP2_00127"/>
<keyword evidence="1" id="KW-1133">Transmembrane helix</keyword>
<proteinExistence type="predicted"/>
<sequence>MLWQYEFIVRGKKRSDEGLPDFNQPDLGFERTVRAVAKTEREAHNIIKPLFTDRKEIQPPCTYTLTAQQEIAAADESHERYTNQGPFIAFAQPLEFTVNQSASYLPIGSSTIAISVPILIFGTLAYLQDKLLAPLILGTAIAAAGIWIVEKSRPALKIAALLHCVTVVVAFVAMALWGDRGSDEMAGFAALTWLWAITNSMFLIKSLISSRPPAKTKTQNHHAA</sequence>
<keyword evidence="3" id="KW-1185">Reference proteome</keyword>
<evidence type="ECO:0000256" key="1">
    <source>
        <dbReference type="SAM" id="Phobius"/>
    </source>
</evidence>
<keyword evidence="1" id="KW-0812">Transmembrane</keyword>